<keyword evidence="2" id="KW-0479">Metal-binding</keyword>
<gene>
    <name evidence="6" type="ORF">E4L96_05205</name>
</gene>
<dbReference type="InterPro" id="IPR011057">
    <property type="entry name" value="Mss4-like_sf"/>
</dbReference>
<accession>A0A4Y9SJ81</accession>
<feature type="domain" description="CENP-V/GFA" evidence="5">
    <location>
        <begin position="14"/>
        <end position="120"/>
    </location>
</feature>
<organism evidence="6 7">
    <name type="scientific">Zemynaea arenosa</name>
    <dbReference type="NCBI Taxonomy" id="2561931"/>
    <lineage>
        <taxon>Bacteria</taxon>
        <taxon>Pseudomonadati</taxon>
        <taxon>Pseudomonadota</taxon>
        <taxon>Betaproteobacteria</taxon>
        <taxon>Burkholderiales</taxon>
        <taxon>Oxalobacteraceae</taxon>
        <taxon>Telluria group</taxon>
        <taxon>Zemynaea</taxon>
    </lineage>
</organism>
<evidence type="ECO:0000313" key="6">
    <source>
        <dbReference type="EMBL" id="TFW25478.1"/>
    </source>
</evidence>
<dbReference type="InterPro" id="IPR006913">
    <property type="entry name" value="CENP-V/GFA"/>
</dbReference>
<dbReference type="PROSITE" id="PS51891">
    <property type="entry name" value="CENP_V_GFA"/>
    <property type="match status" value="1"/>
</dbReference>
<evidence type="ECO:0000259" key="5">
    <source>
        <dbReference type="PROSITE" id="PS51891"/>
    </source>
</evidence>
<name>A0A4Y9SJ81_9BURK</name>
<dbReference type="PANTHER" id="PTHR33337">
    <property type="entry name" value="GFA DOMAIN-CONTAINING PROTEIN"/>
    <property type="match status" value="1"/>
</dbReference>
<dbReference type="Proteomes" id="UP000298438">
    <property type="component" value="Unassembled WGS sequence"/>
</dbReference>
<dbReference type="EMBL" id="SPVF01000076">
    <property type="protein sequence ID" value="TFW25478.1"/>
    <property type="molecule type" value="Genomic_DNA"/>
</dbReference>
<reference evidence="6 7" key="1">
    <citation type="submission" date="2019-03" db="EMBL/GenBank/DDBJ databases">
        <title>Draft Genome Sequence of Massilia arenosa sp. nov., a Novel Massilia Species Isolated from a Sandy-loam Maize Soil.</title>
        <authorList>
            <person name="Raths R."/>
            <person name="Peta V."/>
            <person name="Bucking H."/>
        </authorList>
    </citation>
    <scope>NUCLEOTIDE SEQUENCE [LARGE SCALE GENOMIC DNA]</scope>
    <source>
        <strain evidence="6 7">MC02</strain>
    </source>
</reference>
<evidence type="ECO:0000256" key="2">
    <source>
        <dbReference type="ARBA" id="ARBA00022723"/>
    </source>
</evidence>
<comment type="similarity">
    <text evidence="1">Belongs to the Gfa family.</text>
</comment>
<dbReference type="OrthoDB" id="327703at2"/>
<evidence type="ECO:0000256" key="3">
    <source>
        <dbReference type="ARBA" id="ARBA00022833"/>
    </source>
</evidence>
<protein>
    <submittedName>
        <fullName evidence="6">GFA family protein</fullName>
    </submittedName>
</protein>
<keyword evidence="3" id="KW-0862">Zinc</keyword>
<dbReference type="PANTHER" id="PTHR33337:SF40">
    <property type="entry name" value="CENP-V_GFA DOMAIN-CONTAINING PROTEIN-RELATED"/>
    <property type="match status" value="1"/>
</dbReference>
<keyword evidence="4" id="KW-0456">Lyase</keyword>
<dbReference type="GO" id="GO:0016846">
    <property type="term" value="F:carbon-sulfur lyase activity"/>
    <property type="evidence" value="ECO:0007669"/>
    <property type="project" value="InterPro"/>
</dbReference>
<evidence type="ECO:0000256" key="4">
    <source>
        <dbReference type="ARBA" id="ARBA00023239"/>
    </source>
</evidence>
<keyword evidence="7" id="KW-1185">Reference proteome</keyword>
<dbReference type="GO" id="GO:0046872">
    <property type="term" value="F:metal ion binding"/>
    <property type="evidence" value="ECO:0007669"/>
    <property type="project" value="UniProtKB-KW"/>
</dbReference>
<comment type="caution">
    <text evidence="6">The sequence shown here is derived from an EMBL/GenBank/DDBJ whole genome shotgun (WGS) entry which is preliminary data.</text>
</comment>
<dbReference type="SUPFAM" id="SSF51316">
    <property type="entry name" value="Mss4-like"/>
    <property type="match status" value="1"/>
</dbReference>
<dbReference type="Gene3D" id="3.90.1590.10">
    <property type="entry name" value="glutathione-dependent formaldehyde- activating enzyme (gfa)"/>
    <property type="match status" value="1"/>
</dbReference>
<sequence>MRPSGRFSFMSTEYRGSCLCGAVHWEIRGPIARTSRCWCTMCQKQHGAAYAPYANAARADFVITQGEDALAHYASSPGVDRSFCKVCGSNIGWTTTEAADRIAVAMGTFDTPYEGLVTRDLHLDTKPAWIP</sequence>
<dbReference type="Pfam" id="PF04828">
    <property type="entry name" value="GFA"/>
    <property type="match status" value="1"/>
</dbReference>
<dbReference type="AlphaFoldDB" id="A0A4Y9SJ81"/>
<proteinExistence type="inferred from homology"/>
<evidence type="ECO:0000313" key="7">
    <source>
        <dbReference type="Proteomes" id="UP000298438"/>
    </source>
</evidence>
<evidence type="ECO:0000256" key="1">
    <source>
        <dbReference type="ARBA" id="ARBA00005495"/>
    </source>
</evidence>